<evidence type="ECO:0000313" key="1">
    <source>
        <dbReference type="EMBL" id="VEV98697.1"/>
    </source>
</evidence>
<proteinExistence type="predicted"/>
<reference evidence="1" key="1">
    <citation type="submission" date="2019-02" db="EMBL/GenBank/DDBJ databases">
        <authorList>
            <consortium name="Genoscope - CEA"/>
            <person name="William W."/>
        </authorList>
    </citation>
    <scope>NUCLEOTIDE SEQUENCE [LARGE SCALE GENOMIC DNA]</scope>
    <source>
        <strain evidence="1">YSy11</strain>
    </source>
</reference>
<accession>A0A653E7C9</accession>
<gene>
    <name evidence="1" type="ORF">PMYSY11_3653</name>
</gene>
<name>A0A653E7C9_9PSED</name>
<dbReference type="EMBL" id="LR215729">
    <property type="protein sequence ID" value="VEV98697.1"/>
    <property type="molecule type" value="Genomic_DNA"/>
</dbReference>
<dbReference type="AlphaFoldDB" id="A0A653E7C9"/>
<dbReference type="RefSeq" id="WP_150549065.1">
    <property type="nucleotide sequence ID" value="NZ_LR215729.2"/>
</dbReference>
<sequence>MPGRLFTQKLLRALSLAFLTVWLWQTSALLTGIDAPVSLHSGAAKGAVTLSCMLCTAENQASATADHAHEPPSLVSGLLLPVQPSTALPDSKRVVGEPLRPVYHIERPPRFLLPS</sequence>
<organism evidence="1">
    <name type="scientific">Pseudomonas marincola</name>
    <dbReference type="NCBI Taxonomy" id="437900"/>
    <lineage>
        <taxon>Bacteria</taxon>
        <taxon>Pseudomonadati</taxon>
        <taxon>Pseudomonadota</taxon>
        <taxon>Gammaproteobacteria</taxon>
        <taxon>Pseudomonadales</taxon>
        <taxon>Pseudomonadaceae</taxon>
        <taxon>Pseudomonas</taxon>
    </lineage>
</organism>
<protein>
    <submittedName>
        <fullName evidence="1">Uncharacterized protein</fullName>
    </submittedName>
</protein>